<accession>A0A6J8A539</accession>
<sequence length="700" mass="79918">MFTCKILPDLKYLLTIASIIYVHDTSDTNLNSMGGALRKWRKRKSKHVSTNQLSLSTPNLSEPQQKVKYRQKHNRKDRFSSASNQHNVTASEPDLRIDNQQIEKGDEEISANSRTDVVINPSNHENIKAGSNRLFIAAIDIGTTYSGYAYSARRDVEKDPSNILCPQWRGDEGLYYKNATAVLFDKQGHFSKFGFEAETYYHEAMEEQDDILTYFFFNDFKMLLYEKKDDLNKEIVITDITGKKMKAIKVFSAAIRYLKEHLLDVLQKSFVRDSNISNTDIHWVLTVPAIWEMKAKQFMRDAAEMAGILADQLSLALEPEAASIYCRKVPMSIKESDLKTLTFLSSGISYVVLDQGGGTLDVTGHQIEEDNFLKEIFPPNGGSWGGNNVNYEFEKYLEEIFTIQVVHQVKQDDPVAYFDTVKQFERKKKSFKPKSDADVVFNVSQAFKEVYEKTHKSDLPSEIRIKHGKMRISASRFKAFFDQSIQSIISHLSEIFKSPKLQNVNVILAVGGFSESEIIIDSIREHFPNMQIVVPKDPGLAVLKGAVLFGLEPLAVKSRISRYTYGIKIDKEILPKEDENYRTLRRDRKSRRFATDVFEKLVEIGEEIKVNEWQPAKEYDPIYKDDQEVKIEFYATEEKDPVHVTDPGCMKLGTLNVDLKERTRSNGALKLEINAGGTEIIAVITDENTGKKFKAKFCLP</sequence>
<dbReference type="InterPro" id="IPR013126">
    <property type="entry name" value="Hsp_70_fam"/>
</dbReference>
<feature type="region of interest" description="Disordered" evidence="4">
    <location>
        <begin position="47"/>
        <end position="99"/>
    </location>
</feature>
<name>A0A6J8A539_MYTCO</name>
<dbReference type="InterPro" id="IPR043129">
    <property type="entry name" value="ATPase_NBD"/>
</dbReference>
<dbReference type="SUPFAM" id="SSF53067">
    <property type="entry name" value="Actin-like ATPase domain"/>
    <property type="match status" value="2"/>
</dbReference>
<evidence type="ECO:0000256" key="3">
    <source>
        <dbReference type="ARBA" id="ARBA00022840"/>
    </source>
</evidence>
<organism evidence="5 6">
    <name type="scientific">Mytilus coruscus</name>
    <name type="common">Sea mussel</name>
    <dbReference type="NCBI Taxonomy" id="42192"/>
    <lineage>
        <taxon>Eukaryota</taxon>
        <taxon>Metazoa</taxon>
        <taxon>Spiralia</taxon>
        <taxon>Lophotrochozoa</taxon>
        <taxon>Mollusca</taxon>
        <taxon>Bivalvia</taxon>
        <taxon>Autobranchia</taxon>
        <taxon>Pteriomorphia</taxon>
        <taxon>Mytilida</taxon>
        <taxon>Mytiloidea</taxon>
        <taxon>Mytilidae</taxon>
        <taxon>Mytilinae</taxon>
        <taxon>Mytilus</taxon>
    </lineage>
</organism>
<keyword evidence="6" id="KW-1185">Reference proteome</keyword>
<evidence type="ECO:0000256" key="1">
    <source>
        <dbReference type="ARBA" id="ARBA00007381"/>
    </source>
</evidence>
<dbReference type="PANTHER" id="PTHR14187">
    <property type="entry name" value="ALPHA KINASE/ELONGATION FACTOR 2 KINASE"/>
    <property type="match status" value="1"/>
</dbReference>
<evidence type="ECO:0008006" key="7">
    <source>
        <dbReference type="Google" id="ProtNLM"/>
    </source>
</evidence>
<dbReference type="PANTHER" id="PTHR14187:SF5">
    <property type="entry name" value="HEAT SHOCK 70 KDA PROTEIN 12A"/>
    <property type="match status" value="1"/>
</dbReference>
<proteinExistence type="inferred from homology"/>
<evidence type="ECO:0000313" key="6">
    <source>
        <dbReference type="Proteomes" id="UP000507470"/>
    </source>
</evidence>
<dbReference type="Gene3D" id="3.30.420.40">
    <property type="match status" value="1"/>
</dbReference>
<reference evidence="5 6" key="1">
    <citation type="submission" date="2020-06" db="EMBL/GenBank/DDBJ databases">
        <authorList>
            <person name="Li R."/>
            <person name="Bekaert M."/>
        </authorList>
    </citation>
    <scope>NUCLEOTIDE SEQUENCE [LARGE SCALE GENOMIC DNA]</scope>
    <source>
        <strain evidence="6">wild</strain>
    </source>
</reference>
<feature type="compositionally biased region" description="Basic residues" evidence="4">
    <location>
        <begin position="67"/>
        <end position="76"/>
    </location>
</feature>
<dbReference type="GO" id="GO:0140662">
    <property type="term" value="F:ATP-dependent protein folding chaperone"/>
    <property type="evidence" value="ECO:0007669"/>
    <property type="project" value="InterPro"/>
</dbReference>
<dbReference type="Pfam" id="PF00012">
    <property type="entry name" value="HSP70"/>
    <property type="match status" value="1"/>
</dbReference>
<dbReference type="GO" id="GO:0005524">
    <property type="term" value="F:ATP binding"/>
    <property type="evidence" value="ECO:0007669"/>
    <property type="project" value="UniProtKB-KW"/>
</dbReference>
<feature type="compositionally biased region" description="Polar residues" evidence="4">
    <location>
        <begin position="80"/>
        <end position="90"/>
    </location>
</feature>
<dbReference type="OrthoDB" id="6108644at2759"/>
<feature type="compositionally biased region" description="Polar residues" evidence="4">
    <location>
        <begin position="48"/>
        <end position="64"/>
    </location>
</feature>
<dbReference type="Proteomes" id="UP000507470">
    <property type="component" value="Unassembled WGS sequence"/>
</dbReference>
<evidence type="ECO:0000256" key="4">
    <source>
        <dbReference type="SAM" id="MobiDB-lite"/>
    </source>
</evidence>
<comment type="similarity">
    <text evidence="1">Belongs to the heat shock protein 70 family.</text>
</comment>
<protein>
    <recommendedName>
        <fullName evidence="7">HSPA12B</fullName>
    </recommendedName>
</protein>
<dbReference type="AlphaFoldDB" id="A0A6J8A539"/>
<gene>
    <name evidence="5" type="ORF">MCOR_2942</name>
</gene>
<keyword evidence="3" id="KW-0067">ATP-binding</keyword>
<keyword evidence="2" id="KW-0547">Nucleotide-binding</keyword>
<dbReference type="EMBL" id="CACVKT020000566">
    <property type="protein sequence ID" value="CAC5360463.1"/>
    <property type="molecule type" value="Genomic_DNA"/>
</dbReference>
<evidence type="ECO:0000313" key="5">
    <source>
        <dbReference type="EMBL" id="CAC5360463.1"/>
    </source>
</evidence>
<dbReference type="CDD" id="cd10229">
    <property type="entry name" value="ASKHA_NBD_HSP70_HSPA12"/>
    <property type="match status" value="1"/>
</dbReference>
<evidence type="ECO:0000256" key="2">
    <source>
        <dbReference type="ARBA" id="ARBA00022741"/>
    </source>
</evidence>